<keyword evidence="4" id="KW-0732">Signal</keyword>
<dbReference type="InterPro" id="IPR008928">
    <property type="entry name" value="6-hairpin_glycosidase_sf"/>
</dbReference>
<dbReference type="GO" id="GO:0006516">
    <property type="term" value="P:glycoprotein catabolic process"/>
    <property type="evidence" value="ECO:0007669"/>
    <property type="project" value="TreeGrafter"/>
</dbReference>
<keyword evidence="3" id="KW-0106">Calcium</keyword>
<evidence type="ECO:0000256" key="1">
    <source>
        <dbReference type="ARBA" id="ARBA00001913"/>
    </source>
</evidence>
<accession>A0A2W5EZY4</accession>
<comment type="cofactor">
    <cofactor evidence="1">
        <name>Ca(2+)</name>
        <dbReference type="ChEBI" id="CHEBI:29108"/>
    </cofactor>
</comment>
<protein>
    <submittedName>
        <fullName evidence="7">Alpha-mannosidase</fullName>
    </submittedName>
</protein>
<dbReference type="PANTHER" id="PTHR12143">
    <property type="entry name" value="PEPTIDE N-GLYCANASE PNGASE -RELATED"/>
    <property type="match status" value="1"/>
</dbReference>
<dbReference type="NCBIfam" id="TIGR01180">
    <property type="entry name" value="aman2_put"/>
    <property type="match status" value="1"/>
</dbReference>
<dbReference type="Gene3D" id="2.70.98.10">
    <property type="match status" value="1"/>
</dbReference>
<sequence length="745" mass="85480">MLRCNCAVFFGLCIILFTLSGNANAQKHVDVLDYVHQEIGGVGHMLQPTRPMMQLPNEMVRMTPFRKDYVDDQITSFPLILVSYATDGLFSLMPNRDNIVTENSWNKKLMYDITGEKCFPWLYRTYFLEEGIQTEFVPGKKTGAYRFVFQGKKPKHLLFGAYNNNYSRYDFSKKGEINAIQTIRRDGYGPDIKVYMYGKFNALPIAGVWKTGSLARMDGAEEGTSLKIVSEFKKDTVLFQYAISYVSAQQAKENFELEFKKSDNFEYLLSKAKDSWRKVLGQIEVEGGTESELKSFYTALFRNYERMVNISENGKYFSAYDNRVHSDKQNFYVDDWIWDSYKAQHPLRTILAPDKEEDMIQSYVRMYEQYGWMPTFPMFWGDNACMNGFHGSIVVLDAYNKGLRGFDVESAYKGMRKNAFEVTMLPWRKGPSTVLDSFYYHHGYFPGLPPGEKEPYPFVHSFEKRQAVAVTLGASYDDWAVGQLASRLGHGEDAKILLERGLNYKNLWDAKKQFFMPKDSLGNWIDIDPSFDGGMGGRDYYDENNGWTYIWQVQQDMQGLVGLMGGEDAFEKRLDQLFRADLGRSKYDFWEMFPDATGLVGQFSMGNEPSLHIPYLYNYTKAPWKTQNRIRTLLKTWFDSGILGMPGDEDGGGLSAFVVFSSMGFYPISPGKPIYAIGSPIFKKMTIHLPNGKDFTVRADSCSEENKYIQAAYLNGKKLDTLFFTHKDLVNGGVLTLEMNAMPRQ</sequence>
<dbReference type="Pfam" id="PF07971">
    <property type="entry name" value="Glyco_hydro_92"/>
    <property type="match status" value="1"/>
</dbReference>
<dbReference type="EMBL" id="QFOI01000106">
    <property type="protein sequence ID" value="PZP49551.1"/>
    <property type="molecule type" value="Genomic_DNA"/>
</dbReference>
<dbReference type="InterPro" id="IPR005887">
    <property type="entry name" value="GH92_a_mannosidase_put"/>
</dbReference>
<dbReference type="InterPro" id="IPR050883">
    <property type="entry name" value="PNGase"/>
</dbReference>
<dbReference type="Proteomes" id="UP000249645">
    <property type="component" value="Unassembled WGS sequence"/>
</dbReference>
<dbReference type="GO" id="GO:0000224">
    <property type="term" value="F:peptide-N4-(N-acetyl-beta-glucosaminyl)asparagine amidase activity"/>
    <property type="evidence" value="ECO:0007669"/>
    <property type="project" value="TreeGrafter"/>
</dbReference>
<dbReference type="Gene3D" id="1.20.1610.10">
    <property type="entry name" value="alpha-1,2-mannosidases domains"/>
    <property type="match status" value="1"/>
</dbReference>
<gene>
    <name evidence="7" type="ORF">DI598_07530</name>
</gene>
<dbReference type="Gene3D" id="1.20.1050.60">
    <property type="entry name" value="alpha-1,2-mannosidase"/>
    <property type="match status" value="1"/>
</dbReference>
<dbReference type="InterPro" id="IPR012939">
    <property type="entry name" value="Glyco_hydro_92"/>
</dbReference>
<dbReference type="Pfam" id="PF17678">
    <property type="entry name" value="Glyco_hydro_92N"/>
    <property type="match status" value="1"/>
</dbReference>
<evidence type="ECO:0000313" key="7">
    <source>
        <dbReference type="EMBL" id="PZP49551.1"/>
    </source>
</evidence>
<reference evidence="7 8" key="1">
    <citation type="submission" date="2017-11" db="EMBL/GenBank/DDBJ databases">
        <title>Infants hospitalized years apart are colonized by the same room-sourced microbial strains.</title>
        <authorList>
            <person name="Brooks B."/>
            <person name="Olm M.R."/>
            <person name="Firek B.A."/>
            <person name="Baker R."/>
            <person name="Thomas B.C."/>
            <person name="Morowitz M.J."/>
            <person name="Banfield J.F."/>
        </authorList>
    </citation>
    <scope>NUCLEOTIDE SEQUENCE [LARGE SCALE GENOMIC DNA]</scope>
    <source>
        <strain evidence="7">S2_009_000_R2_76</strain>
    </source>
</reference>
<dbReference type="FunFam" id="3.30.2080.10:FF:000001">
    <property type="entry name" value="Alpha-1,2-mannosidase subfamily"/>
    <property type="match status" value="1"/>
</dbReference>
<comment type="subunit">
    <text evidence="2">Monomer.</text>
</comment>
<comment type="caution">
    <text evidence="7">The sequence shown here is derived from an EMBL/GenBank/DDBJ whole genome shotgun (WGS) entry which is preliminary data.</text>
</comment>
<proteinExistence type="predicted"/>
<dbReference type="GO" id="GO:0030246">
    <property type="term" value="F:carbohydrate binding"/>
    <property type="evidence" value="ECO:0007669"/>
    <property type="project" value="InterPro"/>
</dbReference>
<dbReference type="AlphaFoldDB" id="A0A2W5EZY4"/>
<evidence type="ECO:0000256" key="4">
    <source>
        <dbReference type="SAM" id="SignalP"/>
    </source>
</evidence>
<feature type="domain" description="Glycosyl hydrolase family 92" evidence="5">
    <location>
        <begin position="250"/>
        <end position="740"/>
    </location>
</feature>
<dbReference type="GO" id="GO:0005975">
    <property type="term" value="P:carbohydrate metabolic process"/>
    <property type="evidence" value="ECO:0007669"/>
    <property type="project" value="InterPro"/>
</dbReference>
<dbReference type="InterPro" id="IPR041371">
    <property type="entry name" value="GH92_N"/>
</dbReference>
<dbReference type="Gene3D" id="3.30.2080.10">
    <property type="entry name" value="GH92 mannosidase domain"/>
    <property type="match status" value="1"/>
</dbReference>
<feature type="signal peptide" evidence="4">
    <location>
        <begin position="1"/>
        <end position="25"/>
    </location>
</feature>
<evidence type="ECO:0000256" key="2">
    <source>
        <dbReference type="ARBA" id="ARBA00011245"/>
    </source>
</evidence>
<feature type="chain" id="PRO_5015914064" evidence="4">
    <location>
        <begin position="26"/>
        <end position="745"/>
    </location>
</feature>
<evidence type="ECO:0000259" key="6">
    <source>
        <dbReference type="Pfam" id="PF17678"/>
    </source>
</evidence>
<dbReference type="PANTHER" id="PTHR12143:SF43">
    <property type="entry name" value="PUTATIVE-RELATED"/>
    <property type="match status" value="1"/>
</dbReference>
<evidence type="ECO:0000313" key="8">
    <source>
        <dbReference type="Proteomes" id="UP000249645"/>
    </source>
</evidence>
<dbReference type="SUPFAM" id="SSF48208">
    <property type="entry name" value="Six-hairpin glycosidases"/>
    <property type="match status" value="1"/>
</dbReference>
<evidence type="ECO:0000256" key="3">
    <source>
        <dbReference type="ARBA" id="ARBA00022837"/>
    </source>
</evidence>
<name>A0A2W5EZY4_9SPHI</name>
<dbReference type="InterPro" id="IPR014718">
    <property type="entry name" value="GH-type_carb-bd"/>
</dbReference>
<evidence type="ECO:0000259" key="5">
    <source>
        <dbReference type="Pfam" id="PF07971"/>
    </source>
</evidence>
<dbReference type="GO" id="GO:0005829">
    <property type="term" value="C:cytosol"/>
    <property type="evidence" value="ECO:0007669"/>
    <property type="project" value="TreeGrafter"/>
</dbReference>
<feature type="domain" description="Glycosyl hydrolase family 92 N-terminal" evidence="6">
    <location>
        <begin position="34"/>
        <end position="244"/>
    </location>
</feature>
<organism evidence="7 8">
    <name type="scientific">Pseudopedobacter saltans</name>
    <dbReference type="NCBI Taxonomy" id="151895"/>
    <lineage>
        <taxon>Bacteria</taxon>
        <taxon>Pseudomonadati</taxon>
        <taxon>Bacteroidota</taxon>
        <taxon>Sphingobacteriia</taxon>
        <taxon>Sphingobacteriales</taxon>
        <taxon>Sphingobacteriaceae</taxon>
        <taxon>Pseudopedobacter</taxon>
    </lineage>
</organism>